<sequence>MRHYAPLFLLLAVFTAVVTPWKMQTVRTVQARVQNSPPVWNVTMGRWVGNFVGSDPYISPMDSMTTASVEGALLYIQQKLGNDDPNCTRAKNMSSIWIYEIEIVQPPASVAVYGSISAQVPEYGLFVDMTSGSCATPVGIPDECSELANLTDAYYGQYVGARIERSSDYGDYNDTVWFSYPNSCVLQKYANKTAECRAAQPGGLCPLGVAPDGINCIFNYTILGHIALDDLVGITNMTFKNDSTRYYKDRTEFCLDGRIEFRLKNGGTSAKSDVEFWKDELNRTANAIRSRKLMDYYNNYRNMSNMKALPTVDTLRAQNPPCYVNSPRCANTKYGCMRNLLAQVCQVCTFPNDPSCVLKPSDLSLDFPTLDSPISSPVPKTTLPPSPSPTPTPTSASLQAGPIVGMSTGGLVVIGIVLFVLRRRSRKRWDANTGTATLCKCTEQTMYVAESLDDGDDDVNMEDFKVLRLDESKLTVSYLIGTGAYSGVWHGSYNGHLVAVKKLHPNKITHRQIQSFVYEIVLVSGFDSPYIVQCLGATWSNQLQNLTCVLEYMDSGDLRTVLSRSTPETLPWKDKLSYMTHMIGGLCYLHGRNVIHRDFKSRNLLVDSQKGLKLSDFGTSREDAEASMTVGVGTFRWMAPEVIRGHHYSIAADIYSFGMTLVELDTHNLPYQNMKNPSTGLAMTDTAILLAVGQGAVQPSFPQTCPPWIRDLVLGCIAYNPDDRLTATQVFDIIQAQVQGREKTQ</sequence>
<dbReference type="InterPro" id="IPR001245">
    <property type="entry name" value="Ser-Thr/Tyr_kinase_cat_dom"/>
</dbReference>
<evidence type="ECO:0000256" key="7">
    <source>
        <dbReference type="SAM" id="SignalP"/>
    </source>
</evidence>
<feature type="compositionally biased region" description="Pro residues" evidence="5">
    <location>
        <begin position="382"/>
        <end position="392"/>
    </location>
</feature>
<dbReference type="InterPro" id="IPR017441">
    <property type="entry name" value="Protein_kinase_ATP_BS"/>
</dbReference>
<evidence type="ECO:0000256" key="6">
    <source>
        <dbReference type="SAM" id="Phobius"/>
    </source>
</evidence>
<keyword evidence="2 4" id="KW-0547">Nucleotide-binding</keyword>
<gene>
    <name evidence="9" type="ORF">Ae201684_012526</name>
</gene>
<dbReference type="PRINTS" id="PR00109">
    <property type="entry name" value="TYRKINASE"/>
</dbReference>
<accession>A0A6G0WR56</accession>
<evidence type="ECO:0000313" key="9">
    <source>
        <dbReference type="EMBL" id="KAF0729885.1"/>
    </source>
</evidence>
<dbReference type="Gene3D" id="3.30.200.20">
    <property type="entry name" value="Phosphorylase Kinase, domain 1"/>
    <property type="match status" value="1"/>
</dbReference>
<dbReference type="InterPro" id="IPR008271">
    <property type="entry name" value="Ser/Thr_kinase_AS"/>
</dbReference>
<dbReference type="PROSITE" id="PS50011">
    <property type="entry name" value="PROTEIN_KINASE_DOM"/>
    <property type="match status" value="1"/>
</dbReference>
<dbReference type="GO" id="GO:0005524">
    <property type="term" value="F:ATP binding"/>
    <property type="evidence" value="ECO:0007669"/>
    <property type="project" value="UniProtKB-UniRule"/>
</dbReference>
<feature type="binding site" evidence="4">
    <location>
        <position position="502"/>
    </location>
    <ligand>
        <name>ATP</name>
        <dbReference type="ChEBI" id="CHEBI:30616"/>
    </ligand>
</feature>
<keyword evidence="3 4" id="KW-0067">ATP-binding</keyword>
<dbReference type="Proteomes" id="UP000481153">
    <property type="component" value="Unassembled WGS sequence"/>
</dbReference>
<dbReference type="InterPro" id="IPR011009">
    <property type="entry name" value="Kinase-like_dom_sf"/>
</dbReference>
<keyword evidence="10" id="KW-1185">Reference proteome</keyword>
<protein>
    <recommendedName>
        <fullName evidence="8">Protein kinase domain-containing protein</fullName>
    </recommendedName>
</protein>
<keyword evidence="6" id="KW-0812">Transmembrane</keyword>
<keyword evidence="1" id="KW-0808">Transferase</keyword>
<dbReference type="PROSITE" id="PS00107">
    <property type="entry name" value="PROTEIN_KINASE_ATP"/>
    <property type="match status" value="1"/>
</dbReference>
<dbReference type="EMBL" id="VJMJ01000159">
    <property type="protein sequence ID" value="KAF0729885.1"/>
    <property type="molecule type" value="Genomic_DNA"/>
</dbReference>
<dbReference type="SUPFAM" id="SSF56112">
    <property type="entry name" value="Protein kinase-like (PK-like)"/>
    <property type="match status" value="1"/>
</dbReference>
<dbReference type="VEuPathDB" id="FungiDB:AeMF1_003456"/>
<dbReference type="PANTHER" id="PTHR44329:SF214">
    <property type="entry name" value="PROTEIN KINASE DOMAIN-CONTAINING PROTEIN"/>
    <property type="match status" value="1"/>
</dbReference>
<keyword evidence="6" id="KW-0472">Membrane</keyword>
<dbReference type="InterPro" id="IPR051681">
    <property type="entry name" value="Ser/Thr_Kinases-Pseudokinases"/>
</dbReference>
<feature type="transmembrane region" description="Helical" evidence="6">
    <location>
        <begin position="400"/>
        <end position="421"/>
    </location>
</feature>
<dbReference type="AlphaFoldDB" id="A0A6G0WR56"/>
<organism evidence="9 10">
    <name type="scientific">Aphanomyces euteiches</name>
    <dbReference type="NCBI Taxonomy" id="100861"/>
    <lineage>
        <taxon>Eukaryota</taxon>
        <taxon>Sar</taxon>
        <taxon>Stramenopiles</taxon>
        <taxon>Oomycota</taxon>
        <taxon>Saprolegniomycetes</taxon>
        <taxon>Saprolegniales</taxon>
        <taxon>Verrucalvaceae</taxon>
        <taxon>Aphanomyces</taxon>
    </lineage>
</organism>
<keyword evidence="7" id="KW-0732">Signal</keyword>
<feature type="signal peptide" evidence="7">
    <location>
        <begin position="1"/>
        <end position="20"/>
    </location>
</feature>
<dbReference type="InterPro" id="IPR000719">
    <property type="entry name" value="Prot_kinase_dom"/>
</dbReference>
<evidence type="ECO:0000256" key="3">
    <source>
        <dbReference type="ARBA" id="ARBA00022840"/>
    </source>
</evidence>
<evidence type="ECO:0000256" key="2">
    <source>
        <dbReference type="ARBA" id="ARBA00022741"/>
    </source>
</evidence>
<evidence type="ECO:0000259" key="8">
    <source>
        <dbReference type="PROSITE" id="PS50011"/>
    </source>
</evidence>
<name>A0A6G0WR56_9STRA</name>
<keyword evidence="6" id="KW-1133">Transmembrane helix</keyword>
<proteinExistence type="predicted"/>
<dbReference type="GO" id="GO:0004674">
    <property type="term" value="F:protein serine/threonine kinase activity"/>
    <property type="evidence" value="ECO:0007669"/>
    <property type="project" value="UniProtKB-KW"/>
</dbReference>
<evidence type="ECO:0000256" key="5">
    <source>
        <dbReference type="SAM" id="MobiDB-lite"/>
    </source>
</evidence>
<keyword evidence="1" id="KW-0418">Kinase</keyword>
<reference evidence="9 10" key="1">
    <citation type="submission" date="2019-07" db="EMBL/GenBank/DDBJ databases">
        <title>Genomics analysis of Aphanomyces spp. identifies a new class of oomycete effector associated with host adaptation.</title>
        <authorList>
            <person name="Gaulin E."/>
        </authorList>
    </citation>
    <scope>NUCLEOTIDE SEQUENCE [LARGE SCALE GENOMIC DNA]</scope>
    <source>
        <strain evidence="9 10">ATCC 201684</strain>
    </source>
</reference>
<dbReference type="Gene3D" id="1.10.510.10">
    <property type="entry name" value="Transferase(Phosphotransferase) domain 1"/>
    <property type="match status" value="1"/>
</dbReference>
<feature type="region of interest" description="Disordered" evidence="5">
    <location>
        <begin position="369"/>
        <end position="398"/>
    </location>
</feature>
<comment type="caution">
    <text evidence="9">The sequence shown here is derived from an EMBL/GenBank/DDBJ whole genome shotgun (WGS) entry which is preliminary data.</text>
</comment>
<dbReference type="Pfam" id="PF00069">
    <property type="entry name" value="Pkinase"/>
    <property type="match status" value="1"/>
</dbReference>
<evidence type="ECO:0000256" key="1">
    <source>
        <dbReference type="ARBA" id="ARBA00022527"/>
    </source>
</evidence>
<feature type="chain" id="PRO_5026133287" description="Protein kinase domain-containing protein" evidence="7">
    <location>
        <begin position="21"/>
        <end position="745"/>
    </location>
</feature>
<evidence type="ECO:0000313" key="10">
    <source>
        <dbReference type="Proteomes" id="UP000481153"/>
    </source>
</evidence>
<dbReference type="PROSITE" id="PS00108">
    <property type="entry name" value="PROTEIN_KINASE_ST"/>
    <property type="match status" value="1"/>
</dbReference>
<evidence type="ECO:0000256" key="4">
    <source>
        <dbReference type="PROSITE-ProRule" id="PRU10141"/>
    </source>
</evidence>
<keyword evidence="1" id="KW-0723">Serine/threonine-protein kinase</keyword>
<dbReference type="PANTHER" id="PTHR44329">
    <property type="entry name" value="SERINE/THREONINE-PROTEIN KINASE TNNI3K-RELATED"/>
    <property type="match status" value="1"/>
</dbReference>
<feature type="domain" description="Protein kinase" evidence="8">
    <location>
        <begin position="474"/>
        <end position="738"/>
    </location>
</feature>